<accession>A0ABS9X4H8</accession>
<evidence type="ECO:0000313" key="1">
    <source>
        <dbReference type="EMBL" id="MCI2285084.1"/>
    </source>
</evidence>
<sequence>MTKLLLQLLVFYLPSFYILAEPCSVNFNYGVIIDPQHIRMTDHGKTVVQINNEIQLFVEGREIELTHEQQQLIKQFSLGIRAQLPEIVSIAIEGVDIGLKAVNKAIGGLTGENSASQQKIQASFDELKWRIRTRFNQSANNYYIAPQDFADFDDIFTGEFEQEIEEIISESIGTILLAVGEAIISNNSESNSTEQRLSTFDDRMEIIGKDLELEISASANALEGKAEKFCLTLAALDEIENKIHRTIKPLKQFNLIETN</sequence>
<reference evidence="1" key="1">
    <citation type="submission" date="2022-01" db="EMBL/GenBank/DDBJ databases">
        <title>Colwellia maritima, isolated from seawater.</title>
        <authorList>
            <person name="Kristyanto S."/>
            <person name="Jung J."/>
            <person name="Jeon C.O."/>
        </authorList>
    </citation>
    <scope>NUCLEOTIDE SEQUENCE</scope>
    <source>
        <strain evidence="1">MSW7</strain>
    </source>
</reference>
<dbReference type="Pfam" id="PF11101">
    <property type="entry name" value="DUF2884"/>
    <property type="match status" value="1"/>
</dbReference>
<evidence type="ECO:0000313" key="2">
    <source>
        <dbReference type="Proteomes" id="UP001139646"/>
    </source>
</evidence>
<dbReference type="Proteomes" id="UP001139646">
    <property type="component" value="Unassembled WGS sequence"/>
</dbReference>
<gene>
    <name evidence="1" type="ORF">L3081_18925</name>
</gene>
<dbReference type="InterPro" id="IPR021307">
    <property type="entry name" value="DUF2884"/>
</dbReference>
<dbReference type="EMBL" id="JAKKSL010000004">
    <property type="protein sequence ID" value="MCI2285084.1"/>
    <property type="molecule type" value="Genomic_DNA"/>
</dbReference>
<dbReference type="RefSeq" id="WP_242287753.1">
    <property type="nucleotide sequence ID" value="NZ_JAKKSL010000004.1"/>
</dbReference>
<keyword evidence="2" id="KW-1185">Reference proteome</keyword>
<organism evidence="1 2">
    <name type="scientific">Colwellia maritima</name>
    <dbReference type="NCBI Taxonomy" id="2912588"/>
    <lineage>
        <taxon>Bacteria</taxon>
        <taxon>Pseudomonadati</taxon>
        <taxon>Pseudomonadota</taxon>
        <taxon>Gammaproteobacteria</taxon>
        <taxon>Alteromonadales</taxon>
        <taxon>Colwelliaceae</taxon>
        <taxon>Colwellia</taxon>
    </lineage>
</organism>
<proteinExistence type="predicted"/>
<name>A0ABS9X4H8_9GAMM</name>
<protein>
    <submittedName>
        <fullName evidence="1">YggN family protein</fullName>
    </submittedName>
</protein>
<comment type="caution">
    <text evidence="1">The sequence shown here is derived from an EMBL/GenBank/DDBJ whole genome shotgun (WGS) entry which is preliminary data.</text>
</comment>